<proteinExistence type="inferred from homology"/>
<evidence type="ECO:0000256" key="2">
    <source>
        <dbReference type="ARBA" id="ARBA00008404"/>
    </source>
</evidence>
<evidence type="ECO:0000256" key="1">
    <source>
        <dbReference type="ARBA" id="ARBA00004651"/>
    </source>
</evidence>
<organism evidence="10 13">
    <name type="scientific">Staphylococcus haemolyticus</name>
    <dbReference type="NCBI Taxonomy" id="1283"/>
    <lineage>
        <taxon>Bacteria</taxon>
        <taxon>Bacillati</taxon>
        <taxon>Bacillota</taxon>
        <taxon>Bacilli</taxon>
        <taxon>Bacillales</taxon>
        <taxon>Staphylococcaceae</taxon>
        <taxon>Staphylococcus</taxon>
    </lineage>
</organism>
<reference evidence="10 13" key="3">
    <citation type="submission" date="2019-07" db="EMBL/GenBank/DDBJ databases">
        <title>Genome Sequencing and Assembly of Staphylococcus haemolyticus SDA2.</title>
        <authorList>
            <person name="Emmons C.B."/>
            <person name="Park C."/>
            <person name="Sevigny J.L."/>
            <person name="Andam C."/>
        </authorList>
    </citation>
    <scope>NUCLEOTIDE SEQUENCE [LARGE SCALE GENOMIC DNA]</scope>
    <source>
        <strain evidence="10 13">SDA2</strain>
    </source>
</reference>
<evidence type="ECO:0000313" key="12">
    <source>
        <dbReference type="Proteomes" id="UP000238153"/>
    </source>
</evidence>
<feature type="transmembrane region" description="Helical" evidence="6">
    <location>
        <begin position="6"/>
        <end position="29"/>
    </location>
</feature>
<comment type="similarity">
    <text evidence="2">Belongs to the CPA3 antiporters (TC 2.A.63) subunit G family.</text>
</comment>
<gene>
    <name evidence="8" type="ORF">AL503_012660</name>
    <name evidence="9" type="ORF">CV019_08940</name>
    <name evidence="10" type="ORF">FNL11_04360</name>
    <name evidence="7" type="ORF">RO950_06940</name>
</gene>
<evidence type="ECO:0000313" key="14">
    <source>
        <dbReference type="Proteomes" id="UP001269271"/>
    </source>
</evidence>
<evidence type="ECO:0000256" key="5">
    <source>
        <dbReference type="ARBA" id="ARBA00022989"/>
    </source>
</evidence>
<evidence type="ECO:0000313" key="9">
    <source>
        <dbReference type="EMBL" id="PPJ73760.1"/>
    </source>
</evidence>
<comment type="subcellular location">
    <subcellularLocation>
        <location evidence="1">Cell membrane</location>
        <topology evidence="1">Multi-pass membrane protein</topology>
    </subcellularLocation>
</comment>
<dbReference type="PANTHER" id="PTHR34703">
    <property type="entry name" value="ANTIPORTER SUBUNIT MNHG2-RELATED"/>
    <property type="match status" value="1"/>
</dbReference>
<feature type="transmembrane region" description="Helical" evidence="6">
    <location>
        <begin position="41"/>
        <end position="61"/>
    </location>
</feature>
<dbReference type="Proteomes" id="UP000053523">
    <property type="component" value="Unassembled WGS sequence"/>
</dbReference>
<dbReference type="EMBL" id="VJMP01000003">
    <property type="protein sequence ID" value="TRL77960.1"/>
    <property type="molecule type" value="Genomic_DNA"/>
</dbReference>
<keyword evidence="5 6" id="KW-1133">Transmembrane helix</keyword>
<evidence type="ECO:0000313" key="13">
    <source>
        <dbReference type="Proteomes" id="UP000316594"/>
    </source>
</evidence>
<dbReference type="RefSeq" id="WP_011276272.1">
    <property type="nucleotide sequence ID" value="NZ_BKAY01000020.1"/>
</dbReference>
<evidence type="ECO:0000256" key="3">
    <source>
        <dbReference type="ARBA" id="ARBA00022449"/>
    </source>
</evidence>
<dbReference type="EMBL" id="JAVSOO010000015">
    <property type="protein sequence ID" value="MDT4286754.1"/>
    <property type="molecule type" value="Genomic_DNA"/>
</dbReference>
<dbReference type="PANTHER" id="PTHR34703:SF1">
    <property type="entry name" value="ANTIPORTER SUBUNIT MNHG2-RELATED"/>
    <property type="match status" value="1"/>
</dbReference>
<comment type="caution">
    <text evidence="10">The sequence shown here is derived from an EMBL/GenBank/DDBJ whole genome shotgun (WGS) entry which is preliminary data.</text>
</comment>
<dbReference type="GeneID" id="93781365"/>
<dbReference type="Proteomes" id="UP000238153">
    <property type="component" value="Unassembled WGS sequence"/>
</dbReference>
<dbReference type="NCBIfam" id="TIGR01300">
    <property type="entry name" value="CPA3_mnhG_phaG"/>
    <property type="match status" value="1"/>
</dbReference>
<dbReference type="NCBIfam" id="NF009314">
    <property type="entry name" value="PRK12674.1-2"/>
    <property type="match status" value="1"/>
</dbReference>
<reference evidence="7 14" key="4">
    <citation type="submission" date="2023-08" db="EMBL/GenBank/DDBJ databases">
        <title>Genomic surveillance of Staphylococcus haemolyticus neonatal outbreak in southern France.</title>
        <authorList>
            <person name="Magnan C."/>
            <person name="Morsli M."/>
            <person name="Thiery B."/>
            <person name="Salipante F."/>
            <person name="Attar J."/>
            <person name="Massimo D.M."/>
            <person name="Ory J."/>
            <person name="Pantel A."/>
            <person name="Lavigne J.-P."/>
        </authorList>
    </citation>
    <scope>NUCLEOTIDE SEQUENCE [LARGE SCALE GENOMIC DNA]</scope>
    <source>
        <strain evidence="7 14">NSH026</strain>
    </source>
</reference>
<dbReference type="OMA" id="TNPISAH"/>
<evidence type="ECO:0000313" key="8">
    <source>
        <dbReference type="EMBL" id="PNN21583.1"/>
    </source>
</evidence>
<dbReference type="Pfam" id="PF03334">
    <property type="entry name" value="PhaG_MnhG_YufB"/>
    <property type="match status" value="1"/>
</dbReference>
<keyword evidence="14" id="KW-1185">Reference proteome</keyword>
<evidence type="ECO:0000313" key="10">
    <source>
        <dbReference type="EMBL" id="TRL77960.1"/>
    </source>
</evidence>
<keyword evidence="4 6" id="KW-0812">Transmembrane</keyword>
<dbReference type="AlphaFoldDB" id="A0A2A1K6H3"/>
<feature type="transmembrane region" description="Helical" evidence="6">
    <location>
        <begin position="67"/>
        <end position="90"/>
    </location>
</feature>
<dbReference type="GO" id="GO:0015385">
    <property type="term" value="F:sodium:proton antiporter activity"/>
    <property type="evidence" value="ECO:0007669"/>
    <property type="project" value="TreeGrafter"/>
</dbReference>
<dbReference type="EMBL" id="PGWX01000341">
    <property type="protein sequence ID" value="PPJ73760.1"/>
    <property type="molecule type" value="Genomic_DNA"/>
</dbReference>
<dbReference type="InterPro" id="IPR005133">
    <property type="entry name" value="PhaG_MnhG_YufB"/>
</dbReference>
<evidence type="ECO:0000256" key="6">
    <source>
        <dbReference type="SAM" id="Phobius"/>
    </source>
</evidence>
<protein>
    <submittedName>
        <fullName evidence="8 10">Na+/H+ antiporter subunit G</fullName>
    </submittedName>
</protein>
<dbReference type="KEGG" id="shh:ShL2_01866"/>
<dbReference type="SMR" id="A0A2A1K6H3"/>
<dbReference type="NCBIfam" id="NF009237">
    <property type="entry name" value="PRK12587.1"/>
    <property type="match status" value="1"/>
</dbReference>
<dbReference type="STRING" id="1283.ShL2_01866"/>
<dbReference type="GO" id="GO:0005886">
    <property type="term" value="C:plasma membrane"/>
    <property type="evidence" value="ECO:0007669"/>
    <property type="project" value="UniProtKB-SubCell"/>
</dbReference>
<keyword evidence="6" id="KW-0472">Membrane</keyword>
<dbReference type="Proteomes" id="UP001269271">
    <property type="component" value="Unassembled WGS sequence"/>
</dbReference>
<dbReference type="EMBL" id="LORN02000015">
    <property type="protein sequence ID" value="PNN21583.1"/>
    <property type="molecule type" value="Genomic_DNA"/>
</dbReference>
<reference evidence="8 11" key="2">
    <citation type="submission" date="2017-12" db="EMBL/GenBank/DDBJ databases">
        <title>FDA dAtabase for Regulatory Grade micrObial Sequences (FDA-ARGOS): Supporting development and validation of Infectious Disease Dx tests.</title>
        <authorList>
            <person name="Hoffmann M."/>
            <person name="Allard M."/>
            <person name="Evans P."/>
            <person name="Brown E."/>
            <person name="Tallon L."/>
            <person name="Sadzewicz L."/>
            <person name="Sengamalay N."/>
            <person name="Ott S."/>
            <person name="Godinez A."/>
            <person name="Nagaraj S."/>
            <person name="Vavikolanu K."/>
            <person name="Aluvathingal J."/>
            <person name="Nadendla S."/>
            <person name="Sichtig H."/>
        </authorList>
    </citation>
    <scope>NUCLEOTIDE SEQUENCE [LARGE SCALE GENOMIC DNA]</scope>
    <source>
        <strain evidence="8 11">FDAARGOS_148</strain>
    </source>
</reference>
<reference evidence="9 12" key="1">
    <citation type="submission" date="2017-11" db="EMBL/GenBank/DDBJ databases">
        <authorList>
            <person name="Founou R.C."/>
            <person name="Founou L."/>
            <person name="Allam M."/>
            <person name="Ismail A."/>
            <person name="Essack S.Y."/>
        </authorList>
    </citation>
    <scope>NUCLEOTIDE SEQUENCE [LARGE SCALE GENOMIC DNA]</scope>
    <source>
        <strain evidence="9 12">G811N2B1</strain>
    </source>
</reference>
<evidence type="ECO:0000256" key="4">
    <source>
        <dbReference type="ARBA" id="ARBA00022692"/>
    </source>
</evidence>
<evidence type="ECO:0000313" key="11">
    <source>
        <dbReference type="Proteomes" id="UP000053523"/>
    </source>
</evidence>
<keyword evidence="3" id="KW-0050">Antiport</keyword>
<dbReference type="Proteomes" id="UP000316594">
    <property type="component" value="Unassembled WGS sequence"/>
</dbReference>
<sequence>MITNIIISLAVIFVILGAIISAVTAIGIIRLKDIYSRGHAAGKSATLGAIFLLFGTFLYFIATDGYINMQLIFGILFILITGPLSSHLIMRAAYNNKTPYTKDTKIDELKNEFKDKMI</sequence>
<evidence type="ECO:0000313" key="7">
    <source>
        <dbReference type="EMBL" id="MDT4286754.1"/>
    </source>
</evidence>
<keyword evidence="3" id="KW-0813">Transport</keyword>
<name>A0A2A1K6H3_STAHA</name>
<accession>A0A2A1K6H3</accession>